<dbReference type="InterPro" id="IPR050509">
    <property type="entry name" value="CoA-transferase_III"/>
</dbReference>
<reference evidence="1 2" key="1">
    <citation type="submission" date="2017-11" db="EMBL/GenBank/DDBJ databases">
        <title>Bradyrhizobium forestalis sp. nov., an efficient nitrogen-fixing bacterium isolated from nodules of forest legume species in the Amazon.</title>
        <authorList>
            <person name="Costa E.M."/>
            <person name="Guimaraes A."/>
            <person name="Carvalho T.S."/>
            <person name="Rodrigues T.L."/>
            <person name="Ribeiro P.R.A."/>
            <person name="Lebbe L."/>
            <person name="Willems A."/>
            <person name="Moreira F.M.S."/>
        </authorList>
    </citation>
    <scope>NUCLEOTIDE SEQUENCE [LARGE SCALE GENOMIC DNA]</scope>
    <source>
        <strain evidence="1 2">INPA54B</strain>
    </source>
</reference>
<dbReference type="Gene3D" id="3.40.50.10540">
    <property type="entry name" value="Crotonobetainyl-coa:carnitine coa-transferase, domain 1"/>
    <property type="match status" value="3"/>
</dbReference>
<evidence type="ECO:0000313" key="2">
    <source>
        <dbReference type="Proteomes" id="UP000231194"/>
    </source>
</evidence>
<dbReference type="Gene3D" id="3.30.1540.10">
    <property type="entry name" value="formyl-coa transferase, domain 3"/>
    <property type="match status" value="1"/>
</dbReference>
<comment type="caution">
    <text evidence="1">The sequence shown here is derived from an EMBL/GenBank/DDBJ whole genome shotgun (WGS) entry which is preliminary data.</text>
</comment>
<dbReference type="AlphaFoldDB" id="A0A2M8QYJ7"/>
<sequence length="836" mass="90855">MQSSNLPLHGVKVIDFGQYIAGPAAAMVLGDLGATVVHIDPPSGPLWASPANAALHRNKLIVRINLKTAEGLAQAQALIAEADIVIENFRPGVLARLGIDFSALRRMQPELVTVSIPGFASDDALRREWRAFESVVAASAGVFTDMGRTRVLMGKIPYFSALPLASAYGTMIAASATVLALQARERTGIGDQIEVPLICALMEGLTYNSQLIENLPRRYTNYRSDEIKRRLAASLPMDMPYHSVQDLQDPFYRTGGYRCKDGRMFAIVCAGHKVHTRRCLQALGIYDSLIAEGLVEEGDPYLSIREWKSDHLLSVYPLPRHWHDKILARMKAAFLTRTSAEWERIFQEHRIAGTRQNSLQEWMQHEHALSAGLMVTVDDSEYGPMTQPGPMTWLQESGEAMLNPAPRRSVAFGEALATLSSIPSQRPARGTARKLSGWLDGVRVLDMANVIAGPHTAFYLARFGAEVIKLDPVFPAYHPGFNLFMATVNMAGKQSTLVDITSAGGREVFEKLVKSADVIVWNATERDAKRRGLDRESVGALNPNAIYCQVDCFGGARRGPRSDDIGYDDVAQAVSGIMVRFGGSPETPEEHAHTGTIDALGAYSLALGVAAALYQKSKGGRAGRPRTSLAALSGLLQIPYCYDYSGRGPFDEPAGPDARGFNALAQLYVAGCGHSIMLNGLESDLPSLARVDGLQGLCEIPARDRAMFLAAAIGKLSAEDWVSKLKAADIGVAICKNISDIRAENIRPADAKPGIDRGSFSFSRYTDHPSGYTVVQLDPYAVRPAVAKIYALSPAEKYGASTRKVLRSLGYTETDIDELVAAGEISESWSREYLPS</sequence>
<dbReference type="SUPFAM" id="SSF89796">
    <property type="entry name" value="CoA-transferase family III (CaiB/BaiF)"/>
    <property type="match status" value="2"/>
</dbReference>
<dbReference type="InterPro" id="IPR023606">
    <property type="entry name" value="CoA-Trfase_III_dom_1_sf"/>
</dbReference>
<name>A0A2M8QYJ7_9BRAD</name>
<dbReference type="InterPro" id="IPR003673">
    <property type="entry name" value="CoA-Trfase_fam_III"/>
</dbReference>
<dbReference type="Proteomes" id="UP000231194">
    <property type="component" value="Unassembled WGS sequence"/>
</dbReference>
<organism evidence="1 2">
    <name type="scientific">Bradyrhizobium forestalis</name>
    <dbReference type="NCBI Taxonomy" id="1419263"/>
    <lineage>
        <taxon>Bacteria</taxon>
        <taxon>Pseudomonadati</taxon>
        <taxon>Pseudomonadota</taxon>
        <taxon>Alphaproteobacteria</taxon>
        <taxon>Hyphomicrobiales</taxon>
        <taxon>Nitrobacteraceae</taxon>
        <taxon>Bradyrhizobium</taxon>
    </lineage>
</organism>
<evidence type="ECO:0000313" key="1">
    <source>
        <dbReference type="EMBL" id="PJG50650.1"/>
    </source>
</evidence>
<protein>
    <submittedName>
        <fullName evidence="1">Carnitine dehydratase</fullName>
    </submittedName>
</protein>
<dbReference type="OrthoDB" id="9806585at2"/>
<dbReference type="InterPro" id="IPR044855">
    <property type="entry name" value="CoA-Trfase_III_dom3_sf"/>
</dbReference>
<keyword evidence="2" id="KW-1185">Reference proteome</keyword>
<dbReference type="PANTHER" id="PTHR48228:SF5">
    <property type="entry name" value="ALPHA-METHYLACYL-COA RACEMASE"/>
    <property type="match status" value="1"/>
</dbReference>
<accession>A0A2M8QYJ7</accession>
<dbReference type="EMBL" id="PGVG01000053">
    <property type="protein sequence ID" value="PJG50650.1"/>
    <property type="molecule type" value="Genomic_DNA"/>
</dbReference>
<dbReference type="Pfam" id="PF02515">
    <property type="entry name" value="CoA_transf_3"/>
    <property type="match status" value="2"/>
</dbReference>
<dbReference type="RefSeq" id="WP_100236344.1">
    <property type="nucleotide sequence ID" value="NZ_PGVG01000053.1"/>
</dbReference>
<proteinExistence type="predicted"/>
<dbReference type="PANTHER" id="PTHR48228">
    <property type="entry name" value="SUCCINYL-COA--D-CITRAMALATE COA-TRANSFERASE"/>
    <property type="match status" value="1"/>
</dbReference>
<gene>
    <name evidence="1" type="ORF">CVM73_35255</name>
</gene>
<dbReference type="GO" id="GO:0003824">
    <property type="term" value="F:catalytic activity"/>
    <property type="evidence" value="ECO:0007669"/>
    <property type="project" value="InterPro"/>
</dbReference>